<evidence type="ECO:0000313" key="3">
    <source>
        <dbReference type="Proteomes" id="UP001190700"/>
    </source>
</evidence>
<feature type="region of interest" description="Disordered" evidence="1">
    <location>
        <begin position="81"/>
        <end position="114"/>
    </location>
</feature>
<name>A0AAE0EXN2_9CHLO</name>
<comment type="caution">
    <text evidence="2">The sequence shown here is derived from an EMBL/GenBank/DDBJ whole genome shotgun (WGS) entry which is preliminary data.</text>
</comment>
<evidence type="ECO:0000313" key="2">
    <source>
        <dbReference type="EMBL" id="KAK3244298.1"/>
    </source>
</evidence>
<evidence type="ECO:0000256" key="1">
    <source>
        <dbReference type="SAM" id="MobiDB-lite"/>
    </source>
</evidence>
<dbReference type="AlphaFoldDB" id="A0AAE0EXN2"/>
<protein>
    <submittedName>
        <fullName evidence="2">Uncharacterized protein</fullName>
    </submittedName>
</protein>
<proteinExistence type="predicted"/>
<feature type="region of interest" description="Disordered" evidence="1">
    <location>
        <begin position="131"/>
        <end position="218"/>
    </location>
</feature>
<organism evidence="2 3">
    <name type="scientific">Cymbomonas tetramitiformis</name>
    <dbReference type="NCBI Taxonomy" id="36881"/>
    <lineage>
        <taxon>Eukaryota</taxon>
        <taxon>Viridiplantae</taxon>
        <taxon>Chlorophyta</taxon>
        <taxon>Pyramimonadophyceae</taxon>
        <taxon>Pyramimonadales</taxon>
        <taxon>Pyramimonadaceae</taxon>
        <taxon>Cymbomonas</taxon>
    </lineage>
</organism>
<keyword evidence="3" id="KW-1185">Reference proteome</keyword>
<gene>
    <name evidence="2" type="ORF">CYMTET_46084</name>
</gene>
<accession>A0AAE0EXN2</accession>
<feature type="compositionally biased region" description="Basic and acidic residues" evidence="1">
    <location>
        <begin position="208"/>
        <end position="218"/>
    </location>
</feature>
<sequence>MFFEELQVYCRQQVEQFFLLLLEKMYSLFFKISGPASKSTIAEPENVSQDPGSTRLQSLLEQRAAQQSEIRRQERLAELRRTYRDRREGGAAASGEFETRPVGRPSYVAPRPEPGILAKQIARVDEYYQRRTTKNVAPQPVKDAEGRLEGSTSGTPAATPPTDAGTSGTSSGDEIYGQALGRSKGFNSRDADSLKPRNAYQKPKWRVQRRDPETTEET</sequence>
<dbReference type="EMBL" id="LGRX02031989">
    <property type="protein sequence ID" value="KAK3244298.1"/>
    <property type="molecule type" value="Genomic_DNA"/>
</dbReference>
<dbReference type="Proteomes" id="UP001190700">
    <property type="component" value="Unassembled WGS sequence"/>
</dbReference>
<reference evidence="2 3" key="1">
    <citation type="journal article" date="2015" name="Genome Biol. Evol.">
        <title>Comparative Genomics of a Bacterivorous Green Alga Reveals Evolutionary Causalities and Consequences of Phago-Mixotrophic Mode of Nutrition.</title>
        <authorList>
            <person name="Burns J.A."/>
            <person name="Paasch A."/>
            <person name="Narechania A."/>
            <person name="Kim E."/>
        </authorList>
    </citation>
    <scope>NUCLEOTIDE SEQUENCE [LARGE SCALE GENOMIC DNA]</scope>
    <source>
        <strain evidence="2 3">PLY_AMNH</strain>
    </source>
</reference>
<feature type="compositionally biased region" description="Low complexity" evidence="1">
    <location>
        <begin position="150"/>
        <end position="173"/>
    </location>
</feature>